<comment type="similarity">
    <text evidence="2">Belongs to the major facilitator superfamily.</text>
</comment>
<keyword evidence="7" id="KW-0458">Lysosome</keyword>
<keyword evidence="27" id="KW-1185">Reference proteome</keyword>
<sequence>MFVYTNKKKDALKKTTAPSEQFKALATRMVPKMPEKNMFSQFKLPAAFFAAIIGIKSFYVPPFSFTTFSTAFFQAEFGKTLAQASFYSSFISMLAGFTGPVMGPLSDYLGNRALWMAGVIGLSIAGFILLAVTELNPLVACTMSALCYGYGDTCAYCSIRLIVGEKRAGIGYGVYGVCGNALSFIIPLIAGIVLERWVYSIHI</sequence>
<comment type="catalytic activity">
    <reaction evidence="11">
        <text>L-alpha-aminoacyl-L-histidine(out) = L-alpha-aminoacyl-L-histidine(in)</text>
        <dbReference type="Rhea" id="RHEA:79375"/>
        <dbReference type="ChEBI" id="CHEBI:229967"/>
    </reaction>
</comment>
<reference evidence="26 27" key="1">
    <citation type="journal article" date="2018" name="PLoS ONE">
        <title>The draft genome of Kipferlia bialata reveals reductive genome evolution in fornicate parasites.</title>
        <authorList>
            <person name="Tanifuji G."/>
            <person name="Takabayashi S."/>
            <person name="Kume K."/>
            <person name="Takagi M."/>
            <person name="Nakayama T."/>
            <person name="Kamikawa R."/>
            <person name="Inagaki Y."/>
            <person name="Hashimoto T."/>
        </authorList>
    </citation>
    <scope>NUCLEOTIDE SEQUENCE [LARGE SCALE GENOMIC DNA]</scope>
    <source>
        <strain evidence="26">NY0173</strain>
    </source>
</reference>
<dbReference type="Gene3D" id="1.20.1250.20">
    <property type="entry name" value="MFS general substrate transporter like domains"/>
    <property type="match status" value="1"/>
</dbReference>
<evidence type="ECO:0000313" key="26">
    <source>
        <dbReference type="EMBL" id="GIQ84963.1"/>
    </source>
</evidence>
<comment type="catalytic activity">
    <reaction evidence="19">
        <text>L-alanyl-L-lysine(out) = L-alanyl-L-lysine(in)</text>
        <dbReference type="Rhea" id="RHEA:79415"/>
        <dbReference type="ChEBI" id="CHEBI:192470"/>
    </reaction>
</comment>
<keyword evidence="5 25" id="KW-1133">Transmembrane helix</keyword>
<comment type="catalytic activity">
    <reaction evidence="16">
        <text>L-lysyl-L-lysine(out) = L-lysyl-L-lysine(in)</text>
        <dbReference type="Rhea" id="RHEA:79403"/>
        <dbReference type="ChEBI" id="CHEBI:229956"/>
    </reaction>
</comment>
<keyword evidence="6 25" id="KW-0472">Membrane</keyword>
<dbReference type="AlphaFoldDB" id="A0A9K3CX69"/>
<comment type="catalytic activity">
    <reaction evidence="15">
        <text>L-arginyl-L-alpha-amino acid(out) = L-arginyl-L-alpha-amino acid(in)</text>
        <dbReference type="Rhea" id="RHEA:79371"/>
        <dbReference type="ChEBI" id="CHEBI:84315"/>
    </reaction>
</comment>
<dbReference type="InterPro" id="IPR036259">
    <property type="entry name" value="MFS_trans_sf"/>
</dbReference>
<comment type="catalytic activity">
    <reaction evidence="9">
        <text>L-histidyl-glycine(out) = L-histidyl-glycine(in)</text>
        <dbReference type="Rhea" id="RHEA:79395"/>
        <dbReference type="ChEBI" id="CHEBI:229957"/>
    </reaction>
</comment>
<comment type="caution">
    <text evidence="26">The sequence shown here is derived from an EMBL/GenBank/DDBJ whole genome shotgun (WGS) entry which is preliminary data.</text>
</comment>
<keyword evidence="3" id="KW-0813">Transport</keyword>
<evidence type="ECO:0000256" key="6">
    <source>
        <dbReference type="ARBA" id="ARBA00023136"/>
    </source>
</evidence>
<dbReference type="GO" id="GO:0005765">
    <property type="term" value="C:lysosomal membrane"/>
    <property type="evidence" value="ECO:0007669"/>
    <property type="project" value="UniProtKB-SubCell"/>
</dbReference>
<dbReference type="InterPro" id="IPR011701">
    <property type="entry name" value="MFS"/>
</dbReference>
<evidence type="ECO:0000256" key="7">
    <source>
        <dbReference type="ARBA" id="ARBA00023228"/>
    </source>
</evidence>
<evidence type="ECO:0000256" key="25">
    <source>
        <dbReference type="SAM" id="Phobius"/>
    </source>
</evidence>
<evidence type="ECO:0000256" key="10">
    <source>
        <dbReference type="ARBA" id="ARBA00044881"/>
    </source>
</evidence>
<feature type="transmembrane region" description="Helical" evidence="25">
    <location>
        <begin position="42"/>
        <end position="60"/>
    </location>
</feature>
<evidence type="ECO:0000256" key="8">
    <source>
        <dbReference type="ARBA" id="ARBA00044876"/>
    </source>
</evidence>
<evidence type="ECO:0000256" key="12">
    <source>
        <dbReference type="ARBA" id="ARBA00044891"/>
    </source>
</evidence>
<evidence type="ECO:0000256" key="23">
    <source>
        <dbReference type="ARBA" id="ARBA00045709"/>
    </source>
</evidence>
<dbReference type="EMBL" id="BDIP01001703">
    <property type="protein sequence ID" value="GIQ84963.1"/>
    <property type="molecule type" value="Genomic_DNA"/>
</dbReference>
<evidence type="ECO:0000256" key="18">
    <source>
        <dbReference type="ARBA" id="ARBA00044912"/>
    </source>
</evidence>
<evidence type="ECO:0000256" key="5">
    <source>
        <dbReference type="ARBA" id="ARBA00022989"/>
    </source>
</evidence>
<evidence type="ECO:0000256" key="15">
    <source>
        <dbReference type="ARBA" id="ARBA00044899"/>
    </source>
</evidence>
<evidence type="ECO:0000256" key="11">
    <source>
        <dbReference type="ARBA" id="ARBA00044884"/>
    </source>
</evidence>
<dbReference type="Proteomes" id="UP000265618">
    <property type="component" value="Unassembled WGS sequence"/>
</dbReference>
<feature type="transmembrane region" description="Helical" evidence="25">
    <location>
        <begin position="80"/>
        <end position="101"/>
    </location>
</feature>
<evidence type="ECO:0000256" key="4">
    <source>
        <dbReference type="ARBA" id="ARBA00022692"/>
    </source>
</evidence>
<feature type="transmembrane region" description="Helical" evidence="25">
    <location>
        <begin position="113"/>
        <end position="133"/>
    </location>
</feature>
<evidence type="ECO:0000256" key="21">
    <source>
        <dbReference type="ARBA" id="ARBA00044985"/>
    </source>
</evidence>
<evidence type="ECO:0000256" key="22">
    <source>
        <dbReference type="ARBA" id="ARBA00045018"/>
    </source>
</evidence>
<comment type="catalytic activity">
    <reaction evidence="18">
        <text>L-histidyl-L-alpha-amino acid(out) = L-histidyl-L-alpha-amino acid(in)</text>
        <dbReference type="Rhea" id="RHEA:79379"/>
        <dbReference type="ChEBI" id="CHEBI:229964"/>
    </reaction>
</comment>
<comment type="catalytic activity">
    <reaction evidence="13">
        <text>L-alpha-aminoacyl-L-lysine(out) = L-alpha-aminoacyl-L-lysine(in)</text>
        <dbReference type="Rhea" id="RHEA:79383"/>
        <dbReference type="ChEBI" id="CHEBI:229966"/>
    </reaction>
</comment>
<accession>A0A9K3CX69</accession>
<proteinExistence type="inferred from homology"/>
<comment type="catalytic activity">
    <reaction evidence="17">
        <text>L-arginyl-glycine(out) = L-arginyl-glycine(in)</text>
        <dbReference type="Rhea" id="RHEA:79391"/>
        <dbReference type="ChEBI" id="CHEBI:229955"/>
    </reaction>
</comment>
<comment type="catalytic activity">
    <reaction evidence="12">
        <text>L-lysyl-L-alpha-amino acid(out) = L-lysyl-L-alpha-amino acid(in)</text>
        <dbReference type="Rhea" id="RHEA:79387"/>
        <dbReference type="ChEBI" id="CHEBI:229965"/>
    </reaction>
</comment>
<dbReference type="OrthoDB" id="424834at2759"/>
<evidence type="ECO:0000256" key="9">
    <source>
        <dbReference type="ARBA" id="ARBA00044878"/>
    </source>
</evidence>
<comment type="catalytic activity">
    <reaction evidence="14">
        <text>L-aspartyl-L-lysine(out) = L-aspartyl-L-lysine(in)</text>
        <dbReference type="Rhea" id="RHEA:79411"/>
        <dbReference type="ChEBI" id="CHEBI:229953"/>
    </reaction>
</comment>
<protein>
    <recommendedName>
        <fullName evidence="21">Lysosomal dipeptide transporter MFSD1</fullName>
    </recommendedName>
    <alternativeName>
        <fullName evidence="22">Major facilitator superfamily domain-containing protein 1</fullName>
    </alternativeName>
</protein>
<dbReference type="GO" id="GO:0022857">
    <property type="term" value="F:transmembrane transporter activity"/>
    <property type="evidence" value="ECO:0007669"/>
    <property type="project" value="InterPro"/>
</dbReference>
<dbReference type="PANTHER" id="PTHR23512">
    <property type="entry name" value="MAJOR FACILITATOR SUPERFAMILY DOMAIN-CONTAINING PROTEIN 1"/>
    <property type="match status" value="1"/>
</dbReference>
<gene>
    <name evidence="26" type="ORF">KIPB_006562</name>
</gene>
<evidence type="ECO:0000256" key="24">
    <source>
        <dbReference type="ARBA" id="ARBA00046376"/>
    </source>
</evidence>
<comment type="subunit">
    <text evidence="24">Homodimer. Interacts with lysosomal protein GLMP (via lumenal domain); the interaction starts while both proteins are still in the endoplasmic reticulum and is required for stabilization of MFSD1 in lysosomes but has no direct effect on its targeting to lysosomes or transporter activity.</text>
</comment>
<feature type="transmembrane region" description="Helical" evidence="25">
    <location>
        <begin position="172"/>
        <end position="194"/>
    </location>
</feature>
<comment type="catalytic activity">
    <reaction evidence="8">
        <text>L-lysyl-L-alanine(out) = L-lysyl-L-alanine(in)</text>
        <dbReference type="Rhea" id="RHEA:79399"/>
        <dbReference type="ChEBI" id="CHEBI:229954"/>
    </reaction>
</comment>
<dbReference type="PANTHER" id="PTHR23512:SF3">
    <property type="entry name" value="MAJOR FACILITATOR SUPERFAMILY DOMAIN-CONTAINING PROTEIN 1"/>
    <property type="match status" value="1"/>
</dbReference>
<dbReference type="SUPFAM" id="SSF103473">
    <property type="entry name" value="MFS general substrate transporter"/>
    <property type="match status" value="1"/>
</dbReference>
<comment type="catalytic activity">
    <reaction evidence="20">
        <text>L-lysyl-glycine(out) = L-lysyl-glycine(in)</text>
        <dbReference type="Rhea" id="RHEA:79407"/>
        <dbReference type="ChEBI" id="CHEBI:191202"/>
    </reaction>
</comment>
<comment type="catalytic activity">
    <reaction evidence="10">
        <text>L-alpha-aminoacyl-L-arginine(out) = L-alpha-aminoacyl-L-arginine(in)</text>
        <dbReference type="Rhea" id="RHEA:79367"/>
        <dbReference type="ChEBI" id="CHEBI:229968"/>
    </reaction>
</comment>
<evidence type="ECO:0000256" key="13">
    <source>
        <dbReference type="ARBA" id="ARBA00044893"/>
    </source>
</evidence>
<evidence type="ECO:0000256" key="20">
    <source>
        <dbReference type="ARBA" id="ARBA00044924"/>
    </source>
</evidence>
<comment type="subcellular location">
    <subcellularLocation>
        <location evidence="1">Lysosome membrane</location>
        <topology evidence="1">Multi-pass membrane protein</topology>
    </subcellularLocation>
</comment>
<evidence type="ECO:0000256" key="16">
    <source>
        <dbReference type="ARBA" id="ARBA00044900"/>
    </source>
</evidence>
<evidence type="ECO:0000256" key="3">
    <source>
        <dbReference type="ARBA" id="ARBA00022448"/>
    </source>
</evidence>
<evidence type="ECO:0000256" key="19">
    <source>
        <dbReference type="ARBA" id="ARBA00044919"/>
    </source>
</evidence>
<evidence type="ECO:0000256" key="2">
    <source>
        <dbReference type="ARBA" id="ARBA00008335"/>
    </source>
</evidence>
<evidence type="ECO:0000256" key="1">
    <source>
        <dbReference type="ARBA" id="ARBA00004155"/>
    </source>
</evidence>
<comment type="function">
    <text evidence="23">Lysosomal dipeptide uniporter that selectively exports lysine, arginine or histidine-containing dipeptides with a net positive charge from the lysosome lumen into the cytosol. Could play a role in a specific type of protein O-glycosylation indirectly regulating macrophages migration and tissue invasion. Also essential for liver homeostasis.</text>
</comment>
<organism evidence="26 27">
    <name type="scientific">Kipferlia bialata</name>
    <dbReference type="NCBI Taxonomy" id="797122"/>
    <lineage>
        <taxon>Eukaryota</taxon>
        <taxon>Metamonada</taxon>
        <taxon>Carpediemonas-like organisms</taxon>
        <taxon>Kipferlia</taxon>
    </lineage>
</organism>
<evidence type="ECO:0000256" key="14">
    <source>
        <dbReference type="ARBA" id="ARBA00044898"/>
    </source>
</evidence>
<name>A0A9K3CX69_9EUKA</name>
<dbReference type="InterPro" id="IPR052187">
    <property type="entry name" value="MFSD1"/>
</dbReference>
<evidence type="ECO:0000313" key="27">
    <source>
        <dbReference type="Proteomes" id="UP000265618"/>
    </source>
</evidence>
<keyword evidence="4 25" id="KW-0812">Transmembrane</keyword>
<dbReference type="Pfam" id="PF07690">
    <property type="entry name" value="MFS_1"/>
    <property type="match status" value="1"/>
</dbReference>
<evidence type="ECO:0000256" key="17">
    <source>
        <dbReference type="ARBA" id="ARBA00044903"/>
    </source>
</evidence>